<dbReference type="PANTHER" id="PTHR33308">
    <property type="entry name" value="PEPTIDOGLYCAN HYDROLASE FLGJ"/>
    <property type="match status" value="1"/>
</dbReference>
<dbReference type="EMBL" id="SMGD01000013">
    <property type="protein sequence ID" value="TCK52167.1"/>
    <property type="molecule type" value="Genomic_DNA"/>
</dbReference>
<dbReference type="GO" id="GO:0071555">
    <property type="term" value="P:cell wall organization"/>
    <property type="evidence" value="ECO:0007669"/>
    <property type="project" value="UniProtKB-KW"/>
</dbReference>
<dbReference type="Gene3D" id="2.10.70.40">
    <property type="entry name" value="peptidoglycan hydrolase"/>
    <property type="match status" value="1"/>
</dbReference>
<comment type="caution">
    <text evidence="13">The sequence shown here is derived from an EMBL/GenBank/DDBJ whole genome shotgun (WGS) entry which is preliminary data.</text>
</comment>
<organism evidence="13 14">
    <name type="scientific">Celerinatantimonas diazotrophica</name>
    <dbReference type="NCBI Taxonomy" id="412034"/>
    <lineage>
        <taxon>Bacteria</taxon>
        <taxon>Pseudomonadati</taxon>
        <taxon>Pseudomonadota</taxon>
        <taxon>Gammaproteobacteria</taxon>
        <taxon>Celerinatantimonadaceae</taxon>
        <taxon>Celerinatantimonas</taxon>
    </lineage>
</organism>
<dbReference type="PANTHER" id="PTHR33308:SF9">
    <property type="entry name" value="PEPTIDOGLYCAN HYDROLASE FLGJ"/>
    <property type="match status" value="1"/>
</dbReference>
<proteinExistence type="inferred from homology"/>
<dbReference type="RefSeq" id="WP_224055004.1">
    <property type="nucleotide sequence ID" value="NZ_OU594967.1"/>
</dbReference>
<dbReference type="GO" id="GO:0004040">
    <property type="term" value="F:amidase activity"/>
    <property type="evidence" value="ECO:0007669"/>
    <property type="project" value="InterPro"/>
</dbReference>
<dbReference type="SMART" id="SM00047">
    <property type="entry name" value="LYZ2"/>
    <property type="match status" value="1"/>
</dbReference>
<dbReference type="AlphaFoldDB" id="A0A4R1JMB5"/>
<keyword evidence="13" id="KW-0282">Flagellum</keyword>
<accession>A0A4R1JMB5</accession>
<protein>
    <recommendedName>
        <fullName evidence="5">Peptidoglycan hydrolase FlgJ</fullName>
    </recommendedName>
    <alternativeName>
        <fullName evidence="11">Muramidase FlgJ</fullName>
    </alternativeName>
</protein>
<evidence type="ECO:0000256" key="6">
    <source>
        <dbReference type="ARBA" id="ARBA00022764"/>
    </source>
</evidence>
<evidence type="ECO:0000256" key="8">
    <source>
        <dbReference type="ARBA" id="ARBA00022801"/>
    </source>
</evidence>
<dbReference type="InterPro" id="IPR051056">
    <property type="entry name" value="Glycosyl_Hydrolase_73"/>
</dbReference>
<dbReference type="GO" id="GO:0071973">
    <property type="term" value="P:bacterial-type flagellum-dependent cell motility"/>
    <property type="evidence" value="ECO:0007669"/>
    <property type="project" value="TreeGrafter"/>
</dbReference>
<evidence type="ECO:0000256" key="2">
    <source>
        <dbReference type="ARBA" id="ARBA00004418"/>
    </source>
</evidence>
<dbReference type="Gene3D" id="1.10.530.10">
    <property type="match status" value="1"/>
</dbReference>
<feature type="domain" description="Mannosyl-glycoprotein endo-beta-N-acetylglucosamidase-like" evidence="12">
    <location>
        <begin position="179"/>
        <end position="342"/>
    </location>
</feature>
<evidence type="ECO:0000256" key="4">
    <source>
        <dbReference type="ARBA" id="ARBA00007974"/>
    </source>
</evidence>
<comment type="similarity">
    <text evidence="3">In the N-terminal section; belongs to the FlgJ family.</text>
</comment>
<evidence type="ECO:0000256" key="11">
    <source>
        <dbReference type="ARBA" id="ARBA00030835"/>
    </source>
</evidence>
<gene>
    <name evidence="13" type="ORF">EV690_2275</name>
</gene>
<dbReference type="InterPro" id="IPR013377">
    <property type="entry name" value="FlgJ"/>
</dbReference>
<dbReference type="NCBIfam" id="TIGR02541">
    <property type="entry name" value="flagell_FlgJ"/>
    <property type="match status" value="1"/>
</dbReference>
<keyword evidence="13" id="KW-0966">Cell projection</keyword>
<keyword evidence="9" id="KW-0326">Glycosidase</keyword>
<keyword evidence="7" id="KW-1005">Bacterial flagellum biogenesis</keyword>
<dbReference type="InterPro" id="IPR002901">
    <property type="entry name" value="MGlyc_endo_b_GlcNAc-like_dom"/>
</dbReference>
<reference evidence="13 14" key="1">
    <citation type="submission" date="2019-03" db="EMBL/GenBank/DDBJ databases">
        <title>Genomic Encyclopedia of Type Strains, Phase IV (KMG-IV): sequencing the most valuable type-strain genomes for metagenomic binning, comparative biology and taxonomic classification.</title>
        <authorList>
            <person name="Goeker M."/>
        </authorList>
    </citation>
    <scope>NUCLEOTIDE SEQUENCE [LARGE SCALE GENOMIC DNA]</scope>
    <source>
        <strain evidence="13 14">DSM 18577</strain>
    </source>
</reference>
<evidence type="ECO:0000256" key="3">
    <source>
        <dbReference type="ARBA" id="ARBA00006880"/>
    </source>
</evidence>
<keyword evidence="14" id="KW-1185">Reference proteome</keyword>
<dbReference type="GO" id="GO:0016798">
    <property type="term" value="F:hydrolase activity, acting on glycosyl bonds"/>
    <property type="evidence" value="ECO:0007669"/>
    <property type="project" value="UniProtKB-KW"/>
</dbReference>
<evidence type="ECO:0000313" key="14">
    <source>
        <dbReference type="Proteomes" id="UP000295565"/>
    </source>
</evidence>
<evidence type="ECO:0000256" key="5">
    <source>
        <dbReference type="ARBA" id="ARBA00013433"/>
    </source>
</evidence>
<sequence length="343" mass="38356">MDLKNPMLMQNAMAQQQSYNNLNQLDELRREAKKNPHKALEAVAHQFEALFMQKLLEEMRKSNSQFSSKDSINNNRYVKNYQQMYDKQLSLDLSKNGSLGLADLIVQQLDPESANLTPASQLRSGGDRTSSISMGHAHALDQMATKKQTGKKVAHNPVMQFQPRRIYTQSAAVPAETPKPAAIKRQQFASEDDFVKTLLPIAQKFAAPAGISPLAVVAQAALETGWGKRVMAHGDGQSSHNLFGIKAGKSWQGPKLRVQTLEYEQGLAKPKQENFRAYSSYADSVKDYIALMKKPRYQQALEHGENPAQFAEQLQRSGYATDPQYAAKIQKVLDSEVLSQYQN</sequence>
<dbReference type="Pfam" id="PF10135">
    <property type="entry name" value="Rod-binding"/>
    <property type="match status" value="1"/>
</dbReference>
<comment type="subcellular location">
    <subcellularLocation>
        <location evidence="2">Periplasm</location>
    </subcellularLocation>
</comment>
<keyword evidence="13" id="KW-0969">Cilium</keyword>
<dbReference type="GO" id="GO:0044780">
    <property type="term" value="P:bacterial-type flagellum assembly"/>
    <property type="evidence" value="ECO:0007669"/>
    <property type="project" value="InterPro"/>
</dbReference>
<dbReference type="Pfam" id="PF01832">
    <property type="entry name" value="Glucosaminidase"/>
    <property type="match status" value="1"/>
</dbReference>
<keyword evidence="8" id="KW-0378">Hydrolase</keyword>
<comment type="function">
    <text evidence="1">Flagellum-specific muramidase which hydrolyzes the peptidoglycan layer to assemble the rod structure in the periplasmic space.</text>
</comment>
<evidence type="ECO:0000256" key="1">
    <source>
        <dbReference type="ARBA" id="ARBA00002954"/>
    </source>
</evidence>
<name>A0A4R1JMB5_9GAMM</name>
<evidence type="ECO:0000259" key="12">
    <source>
        <dbReference type="SMART" id="SM00047"/>
    </source>
</evidence>
<evidence type="ECO:0000256" key="9">
    <source>
        <dbReference type="ARBA" id="ARBA00023295"/>
    </source>
</evidence>
<keyword evidence="6" id="KW-0574">Periplasm</keyword>
<dbReference type="GO" id="GO:0042597">
    <property type="term" value="C:periplasmic space"/>
    <property type="evidence" value="ECO:0007669"/>
    <property type="project" value="UniProtKB-SubCell"/>
</dbReference>
<evidence type="ECO:0000256" key="7">
    <source>
        <dbReference type="ARBA" id="ARBA00022795"/>
    </source>
</evidence>
<dbReference type="Proteomes" id="UP000295565">
    <property type="component" value="Unassembled WGS sequence"/>
</dbReference>
<evidence type="ECO:0000313" key="13">
    <source>
        <dbReference type="EMBL" id="TCK52167.1"/>
    </source>
</evidence>
<keyword evidence="10" id="KW-0961">Cell wall biogenesis/degradation</keyword>
<comment type="similarity">
    <text evidence="4">In the C-terminal section; belongs to the glycosyl hydrolase 73 family.</text>
</comment>
<dbReference type="InterPro" id="IPR019301">
    <property type="entry name" value="Flagellar_prot_FlgJ_N"/>
</dbReference>
<evidence type="ECO:0000256" key="10">
    <source>
        <dbReference type="ARBA" id="ARBA00023316"/>
    </source>
</evidence>